<keyword evidence="1" id="KW-0812">Transmembrane</keyword>
<sequence>MIRIDRFNKLDGPMQNLIRILFLNIFLIFFSVGCLKTFPVLEDPPPGEEGMVAFGLIVSKGGLSDGIFSGLENPVSNYTKISTVGDSSRYVSLKDSGKQMEGDGNYRFLWVQKLRLGEDDPELPAFFAVSRLPPNKPLLISHSSYTYTTTTTYTTVDKYGNVRTHTSTTVHTLGIPIDYSSSDLSKFSFSNPGGTNIKFLGNFVAHPSVPNLETNRPYKGTYMLTNLNEYLQRFPAEGAILKRKFYGVEDITETGAEIYFLKRFIVENRSRYWEGIAIRRLLQLDPDIRMEALNSKIAIPKEDLPIGGMEK</sequence>
<feature type="transmembrane region" description="Helical" evidence="1">
    <location>
        <begin position="21"/>
        <end position="41"/>
    </location>
</feature>
<comment type="caution">
    <text evidence="2">The sequence shown here is derived from an EMBL/GenBank/DDBJ whole genome shotgun (WGS) entry which is preliminary data.</text>
</comment>
<keyword evidence="1" id="KW-1133">Transmembrane helix</keyword>
<proteinExistence type="predicted"/>
<dbReference type="RefSeq" id="WP_375517733.1">
    <property type="nucleotide sequence ID" value="NZ_JBHILI010000014.1"/>
</dbReference>
<evidence type="ECO:0000256" key="1">
    <source>
        <dbReference type="SAM" id="Phobius"/>
    </source>
</evidence>
<evidence type="ECO:0008006" key="4">
    <source>
        <dbReference type="Google" id="ProtNLM"/>
    </source>
</evidence>
<protein>
    <recommendedName>
        <fullName evidence="4">Lipoprotein</fullName>
    </recommendedName>
</protein>
<dbReference type="PROSITE" id="PS51257">
    <property type="entry name" value="PROKAR_LIPOPROTEIN"/>
    <property type="match status" value="1"/>
</dbReference>
<evidence type="ECO:0000313" key="2">
    <source>
        <dbReference type="EMBL" id="MFB5738538.1"/>
    </source>
</evidence>
<reference evidence="2 3" key="1">
    <citation type="submission" date="2024-09" db="EMBL/GenBank/DDBJ databases">
        <title>Taxonomic and Genotyping Characterization of Leptospira Strains isolated from Multiple Sources in Colombia highlights the importance of intermediate species.</title>
        <authorList>
            <person name="Torres Higuera L."/>
            <person name="Rojas Tapias D."/>
            <person name="Jimenez Velasquez S."/>
            <person name="Renjifo Ibanez C."/>
        </authorList>
    </citation>
    <scope>NUCLEOTIDE SEQUENCE [LARGE SCALE GENOMIC DNA]</scope>
    <source>
        <strain evidence="2 3">Lep080</strain>
    </source>
</reference>
<accession>A0ABV5BT94</accession>
<evidence type="ECO:0000313" key="3">
    <source>
        <dbReference type="Proteomes" id="UP001580391"/>
    </source>
</evidence>
<name>A0ABV5BT94_9LEPT</name>
<organism evidence="2 3">
    <name type="scientific">Leptospira wolffii</name>
    <dbReference type="NCBI Taxonomy" id="409998"/>
    <lineage>
        <taxon>Bacteria</taxon>
        <taxon>Pseudomonadati</taxon>
        <taxon>Spirochaetota</taxon>
        <taxon>Spirochaetia</taxon>
        <taxon>Leptospirales</taxon>
        <taxon>Leptospiraceae</taxon>
        <taxon>Leptospira</taxon>
    </lineage>
</organism>
<dbReference type="Proteomes" id="UP001580391">
    <property type="component" value="Unassembled WGS sequence"/>
</dbReference>
<dbReference type="EMBL" id="JBHILJ010000018">
    <property type="protein sequence ID" value="MFB5738538.1"/>
    <property type="molecule type" value="Genomic_DNA"/>
</dbReference>
<keyword evidence="1" id="KW-0472">Membrane</keyword>
<gene>
    <name evidence="2" type="ORF">ACE5IX_18620</name>
</gene>
<keyword evidence="3" id="KW-1185">Reference proteome</keyword>